<reference evidence="1 2" key="1">
    <citation type="submission" date="2015-07" db="EMBL/GenBank/DDBJ databases">
        <title>Draft genome of Bellilinea caldifistulae DSM 17877.</title>
        <authorList>
            <person name="Hemp J."/>
            <person name="Ward L.M."/>
            <person name="Pace L.A."/>
            <person name="Fischer W.W."/>
        </authorList>
    </citation>
    <scope>NUCLEOTIDE SEQUENCE [LARGE SCALE GENOMIC DNA]</scope>
    <source>
        <strain evidence="1 2">GOMI-1</strain>
    </source>
</reference>
<dbReference type="EMBL" id="LGHJ01000008">
    <property type="protein sequence ID" value="KPL77778.1"/>
    <property type="molecule type" value="Genomic_DNA"/>
</dbReference>
<protein>
    <submittedName>
        <fullName evidence="1">Uncharacterized protein</fullName>
    </submittedName>
</protein>
<evidence type="ECO:0000313" key="2">
    <source>
        <dbReference type="Proteomes" id="UP000050514"/>
    </source>
</evidence>
<accession>A0A0N8GND3</accession>
<gene>
    <name evidence="1" type="ORF">AC812_02735</name>
</gene>
<dbReference type="OrthoDB" id="143413at2"/>
<name>A0A0N8GND3_9CHLR</name>
<comment type="caution">
    <text evidence="1">The sequence shown here is derived from an EMBL/GenBank/DDBJ whole genome shotgun (WGS) entry which is preliminary data.</text>
</comment>
<sequence length="369" mass="42051">MTGKTNPALPAPFENTYFRERAIKAANRQKQGHILVSGSKPDNGQGLPLPYIHDVPGLRRGSYPYDYECEWGRFKYEYELSAYLFTPHNSQVPPGWEHYDLLTPIQSVTAMIDRARRLATIKTPDHEIVLRDVPVGDSPYNLLQQVNAALAQSCQPFVAWRLEWVSGEVDQLWLEGVPQVRNEHCSAYVTGYAHDEAGNLVYLGMVGHKTVLESIRATVQARQRKRLFLQGRPVYPLPTHYCQTWQHLPDYGVYHATLIADPALPGKWQPGEEVIYLLVFEGELPDGSLPETQARRVLASRLSETLPIPILDEWHESLWEARQRENLIVGLETGGDCQEGYLVQLTETIWKEVITRLLMERKIRISSGQ</sequence>
<proteinExistence type="predicted"/>
<dbReference type="RefSeq" id="WP_061914365.1">
    <property type="nucleotide sequence ID" value="NZ_DF967971.1"/>
</dbReference>
<organism evidence="1 2">
    <name type="scientific">Bellilinea caldifistulae</name>
    <dbReference type="NCBI Taxonomy" id="360411"/>
    <lineage>
        <taxon>Bacteria</taxon>
        <taxon>Bacillati</taxon>
        <taxon>Chloroflexota</taxon>
        <taxon>Anaerolineae</taxon>
        <taxon>Anaerolineales</taxon>
        <taxon>Anaerolineaceae</taxon>
        <taxon>Bellilinea</taxon>
    </lineage>
</organism>
<dbReference type="Proteomes" id="UP000050514">
    <property type="component" value="Unassembled WGS sequence"/>
</dbReference>
<keyword evidence="2" id="KW-1185">Reference proteome</keyword>
<evidence type="ECO:0000313" key="1">
    <source>
        <dbReference type="EMBL" id="KPL77778.1"/>
    </source>
</evidence>
<dbReference type="AlphaFoldDB" id="A0A0N8GND3"/>